<dbReference type="Proteomes" id="UP000540989">
    <property type="component" value="Unassembled WGS sequence"/>
</dbReference>
<comment type="caution">
    <text evidence="4">The sequence shown here is derived from an EMBL/GenBank/DDBJ whole genome shotgun (WGS) entry which is preliminary data.</text>
</comment>
<feature type="compositionally biased region" description="Low complexity" evidence="1">
    <location>
        <begin position="22"/>
        <end position="33"/>
    </location>
</feature>
<keyword evidence="2" id="KW-0732">Signal</keyword>
<evidence type="ECO:0000256" key="1">
    <source>
        <dbReference type="SAM" id="MobiDB-lite"/>
    </source>
</evidence>
<evidence type="ECO:0000256" key="2">
    <source>
        <dbReference type="SAM" id="SignalP"/>
    </source>
</evidence>
<feature type="domain" description="PEGA" evidence="3">
    <location>
        <begin position="216"/>
        <end position="270"/>
    </location>
</feature>
<protein>
    <recommendedName>
        <fullName evidence="3">PEGA domain-containing protein</fullName>
    </recommendedName>
</protein>
<keyword evidence="5" id="KW-1185">Reference proteome</keyword>
<dbReference type="EMBL" id="JACHIP010000004">
    <property type="protein sequence ID" value="MBB5058396.1"/>
    <property type="molecule type" value="Genomic_DNA"/>
</dbReference>
<dbReference type="InterPro" id="IPR013229">
    <property type="entry name" value="PEGA"/>
</dbReference>
<reference evidence="4 5" key="1">
    <citation type="submission" date="2020-08" db="EMBL/GenBank/DDBJ databases">
        <title>Genomic Encyclopedia of Type Strains, Phase IV (KMG-V): Genome sequencing to study the core and pangenomes of soil and plant-associated prokaryotes.</title>
        <authorList>
            <person name="Whitman W."/>
        </authorList>
    </citation>
    <scope>NUCLEOTIDE SEQUENCE [LARGE SCALE GENOMIC DNA]</scope>
    <source>
        <strain evidence="4 5">M8UP14</strain>
    </source>
</reference>
<accession>A0A7W8E4D8</accession>
<feature type="chain" id="PRO_5031457820" description="PEGA domain-containing protein" evidence="2">
    <location>
        <begin position="23"/>
        <end position="280"/>
    </location>
</feature>
<feature type="signal peptide" evidence="2">
    <location>
        <begin position="1"/>
        <end position="22"/>
    </location>
</feature>
<dbReference type="RefSeq" id="WP_246409128.1">
    <property type="nucleotide sequence ID" value="NZ_JACHIP010000004.1"/>
</dbReference>
<gene>
    <name evidence="4" type="ORF">HDF16_003110</name>
</gene>
<proteinExistence type="predicted"/>
<evidence type="ECO:0000313" key="5">
    <source>
        <dbReference type="Proteomes" id="UP000540989"/>
    </source>
</evidence>
<evidence type="ECO:0000259" key="3">
    <source>
        <dbReference type="Pfam" id="PF08308"/>
    </source>
</evidence>
<evidence type="ECO:0000313" key="4">
    <source>
        <dbReference type="EMBL" id="MBB5058396.1"/>
    </source>
</evidence>
<name>A0A7W8E4D8_9BACT</name>
<organism evidence="4 5">
    <name type="scientific">Granulicella aggregans</name>
    <dbReference type="NCBI Taxonomy" id="474949"/>
    <lineage>
        <taxon>Bacteria</taxon>
        <taxon>Pseudomonadati</taxon>
        <taxon>Acidobacteriota</taxon>
        <taxon>Terriglobia</taxon>
        <taxon>Terriglobales</taxon>
        <taxon>Acidobacteriaceae</taxon>
        <taxon>Granulicella</taxon>
    </lineage>
</organism>
<sequence length="280" mass="28674">MVKLLVVCPLVFALAMGDPALAQAPSPSSATPPVKTEKVAGVPPAPNTLLDGTAVKLRLAETISSAHAKTGQEIPFEVTEDVLVQGVIVLPKGAQAVATVTEASTKKSMGRGGKLNVNVDSARLSDGEKVQLRAVQDNKGGGHVGAMTGAMVATAIVFFPAAPLFLFIHGKDITIPKGTEVTAFVEGDMKLDMAKFTPAPAASSTETATAAAPAAVTVDASVPNCDIEVDGSFMGNTPSTLNLTAGKHDIVVKKTGYADWTRSMTVGSGSVHLNAEMVAK</sequence>
<feature type="region of interest" description="Disordered" evidence="1">
    <location>
        <begin position="22"/>
        <end position="43"/>
    </location>
</feature>
<dbReference type="AlphaFoldDB" id="A0A7W8E4D8"/>
<dbReference type="Pfam" id="PF08308">
    <property type="entry name" value="PEGA"/>
    <property type="match status" value="1"/>
</dbReference>